<dbReference type="PROSITE" id="PS51782">
    <property type="entry name" value="LYSM"/>
    <property type="match status" value="1"/>
</dbReference>
<feature type="compositionally biased region" description="Polar residues" evidence="1">
    <location>
        <begin position="71"/>
        <end position="97"/>
    </location>
</feature>
<evidence type="ECO:0000256" key="1">
    <source>
        <dbReference type="SAM" id="MobiDB-lite"/>
    </source>
</evidence>
<protein>
    <submittedName>
        <fullName evidence="3">LysM peptidoglycan-binding domain-containing protein</fullName>
    </submittedName>
</protein>
<dbReference type="InterPro" id="IPR036779">
    <property type="entry name" value="LysM_dom_sf"/>
</dbReference>
<evidence type="ECO:0000313" key="4">
    <source>
        <dbReference type="Proteomes" id="UP000321820"/>
    </source>
</evidence>
<dbReference type="Proteomes" id="UP000321820">
    <property type="component" value="Chromosome"/>
</dbReference>
<dbReference type="EMBL" id="CP042806">
    <property type="protein sequence ID" value="QEE26761.1"/>
    <property type="molecule type" value="Genomic_DNA"/>
</dbReference>
<sequence length="335" mass="36314">MTTSFGNCIPPMIHEAGKYRVRRGDSLWKIARSTYGHGRMWREIEHANHLRPGKPLLVGQFLRLPHLRPGATSSRAHTSEPTASQTRSLQPSDHQSLPTPPHSAHVPHPAASDQEAVRLARPVLFPAFKYKLEHTVKVFEFPNLHVVCEFTGEITMQKKGIITSGLTFTPQGIEVEYKKEADGVLRDFFYKCTGSIEDGKAKVGLAVGATVRQGDTVLSSSEIEPEPPFGMKYTCQGREIKLTYRDFDITGVLGYVMHAQPRSNSSSPQPSHAPAVNWSKVVGTGLILAAVVIVVADIAKDGATFGAGAAESPLSFAAAARLMGAGVAAFRSTAY</sequence>
<keyword evidence="4" id="KW-1185">Reference proteome</keyword>
<dbReference type="CDD" id="cd00118">
    <property type="entry name" value="LysM"/>
    <property type="match status" value="1"/>
</dbReference>
<feature type="domain" description="LysM" evidence="2">
    <location>
        <begin position="17"/>
        <end position="64"/>
    </location>
</feature>
<dbReference type="OrthoDB" id="117366at2"/>
<evidence type="ECO:0000313" key="3">
    <source>
        <dbReference type="EMBL" id="QEE26761.1"/>
    </source>
</evidence>
<organism evidence="3 4">
    <name type="scientific">Terriglobus albidus</name>
    <dbReference type="NCBI Taxonomy" id="1592106"/>
    <lineage>
        <taxon>Bacteria</taxon>
        <taxon>Pseudomonadati</taxon>
        <taxon>Acidobacteriota</taxon>
        <taxon>Terriglobia</taxon>
        <taxon>Terriglobales</taxon>
        <taxon>Acidobacteriaceae</taxon>
        <taxon>Terriglobus</taxon>
    </lineage>
</organism>
<dbReference type="InterPro" id="IPR018392">
    <property type="entry name" value="LysM"/>
</dbReference>
<feature type="compositionally biased region" description="Low complexity" evidence="1">
    <location>
        <begin position="102"/>
        <end position="111"/>
    </location>
</feature>
<dbReference type="KEGG" id="talb:FTW19_01325"/>
<dbReference type="AlphaFoldDB" id="A0A5B9E8G5"/>
<gene>
    <name evidence="3" type="ORF">FTW19_01325</name>
</gene>
<dbReference type="SUPFAM" id="SSF54106">
    <property type="entry name" value="LysM domain"/>
    <property type="match status" value="1"/>
</dbReference>
<reference evidence="3 4" key="1">
    <citation type="submission" date="2019-08" db="EMBL/GenBank/DDBJ databases">
        <title>Complete genome sequence of Terriglobus albidus strain ORNL.</title>
        <authorList>
            <person name="Podar M."/>
        </authorList>
    </citation>
    <scope>NUCLEOTIDE SEQUENCE [LARGE SCALE GENOMIC DNA]</scope>
    <source>
        <strain evidence="3 4">ORNL</strain>
    </source>
</reference>
<dbReference type="Gene3D" id="3.10.350.10">
    <property type="entry name" value="LysM domain"/>
    <property type="match status" value="1"/>
</dbReference>
<accession>A0A5B9E8G5</accession>
<evidence type="ECO:0000259" key="2">
    <source>
        <dbReference type="PROSITE" id="PS51782"/>
    </source>
</evidence>
<proteinExistence type="predicted"/>
<dbReference type="Pfam" id="PF01476">
    <property type="entry name" value="LysM"/>
    <property type="match status" value="1"/>
</dbReference>
<name>A0A5B9E8G5_9BACT</name>
<feature type="region of interest" description="Disordered" evidence="1">
    <location>
        <begin position="69"/>
        <end position="112"/>
    </location>
</feature>